<reference evidence="2" key="1">
    <citation type="journal article" date="2015" name="BMC Genomics">
        <title>Draft genome of a commonly misdiagnosed multidrug resistant pathogen Candida auris.</title>
        <authorList>
            <person name="Chatterjee S."/>
            <person name="Alampalli S.V."/>
            <person name="Nageshan R.K."/>
            <person name="Chettiar S.T."/>
            <person name="Joshi S."/>
            <person name="Tatu U.S."/>
        </authorList>
    </citation>
    <scope>NUCLEOTIDE SEQUENCE [LARGE SCALE GENOMIC DNA]</scope>
    <source>
        <strain evidence="2">6684</strain>
    </source>
</reference>
<gene>
    <name evidence="1" type="ORF">QG37_01254</name>
</gene>
<dbReference type="Proteomes" id="UP000037122">
    <property type="component" value="Unassembled WGS sequence"/>
</dbReference>
<name>A0A0L0P6A8_CANAR</name>
<evidence type="ECO:0000313" key="1">
    <source>
        <dbReference type="EMBL" id="KNE01907.1"/>
    </source>
</evidence>
<evidence type="ECO:0000313" key="2">
    <source>
        <dbReference type="Proteomes" id="UP000037122"/>
    </source>
</evidence>
<dbReference type="VEuPathDB" id="FungiDB:QG37_01254"/>
<accession>A0A0L0P6A8</accession>
<dbReference type="AlphaFoldDB" id="A0A0L0P6A8"/>
<comment type="caution">
    <text evidence="1">The sequence shown here is derived from an EMBL/GenBank/DDBJ whole genome shotgun (WGS) entry which is preliminary data.</text>
</comment>
<sequence length="59" mass="6694">MNKVMKLVSTTGWFAAVYLEGSRQVGARFVLPKLNIKSMNNSLLLVLFCKFDESFVFGF</sequence>
<organism evidence="1 2">
    <name type="scientific">Candidozyma auris</name>
    <name type="common">Yeast</name>
    <name type="synonym">Candida auris</name>
    <dbReference type="NCBI Taxonomy" id="498019"/>
    <lineage>
        <taxon>Eukaryota</taxon>
        <taxon>Fungi</taxon>
        <taxon>Dikarya</taxon>
        <taxon>Ascomycota</taxon>
        <taxon>Saccharomycotina</taxon>
        <taxon>Pichiomycetes</taxon>
        <taxon>Metschnikowiaceae</taxon>
        <taxon>Candidozyma</taxon>
    </lineage>
</organism>
<proteinExistence type="predicted"/>
<dbReference type="EMBL" id="LGST01000008">
    <property type="protein sequence ID" value="KNE01907.1"/>
    <property type="molecule type" value="Genomic_DNA"/>
</dbReference>
<protein>
    <submittedName>
        <fullName evidence="1">Uncharacterized protein</fullName>
    </submittedName>
</protein>